<name>A0A974C648_XENLA</name>
<feature type="region of interest" description="Disordered" evidence="1">
    <location>
        <begin position="1"/>
        <end position="32"/>
    </location>
</feature>
<sequence length="176" mass="19668">MSSKANGKTYKKANGKYGKQQDLDTQKSQKSAPLGSFLSDDYSLIAVEVARLINPVIEPTIGKAIDKLQNKISNISKKLSIYDKRFGEIEDAVSQIQDETIDSLSRIDILEKQTQELKLKLDDLDPLKTRVFSNPSEALKITSHLEKKNAGNLVSDTTSYSNFSSPPMNQRDMEEI</sequence>
<organism evidence="2 3">
    <name type="scientific">Xenopus laevis</name>
    <name type="common">African clawed frog</name>
    <dbReference type="NCBI Taxonomy" id="8355"/>
    <lineage>
        <taxon>Eukaryota</taxon>
        <taxon>Metazoa</taxon>
        <taxon>Chordata</taxon>
        <taxon>Craniata</taxon>
        <taxon>Vertebrata</taxon>
        <taxon>Euteleostomi</taxon>
        <taxon>Amphibia</taxon>
        <taxon>Batrachia</taxon>
        <taxon>Anura</taxon>
        <taxon>Pipoidea</taxon>
        <taxon>Pipidae</taxon>
        <taxon>Xenopodinae</taxon>
        <taxon>Xenopus</taxon>
        <taxon>Xenopus</taxon>
    </lineage>
</organism>
<dbReference type="Proteomes" id="UP000694892">
    <property type="component" value="Chromosome 8L"/>
</dbReference>
<gene>
    <name evidence="2" type="ORF">XELAEV_18038475mg</name>
</gene>
<dbReference type="AlphaFoldDB" id="A0A974C648"/>
<accession>A0A974C648</accession>
<feature type="region of interest" description="Disordered" evidence="1">
    <location>
        <begin position="152"/>
        <end position="176"/>
    </location>
</feature>
<protein>
    <submittedName>
        <fullName evidence="2">Uncharacterized protein</fullName>
    </submittedName>
</protein>
<feature type="compositionally biased region" description="Polar residues" evidence="1">
    <location>
        <begin position="152"/>
        <end position="168"/>
    </location>
</feature>
<evidence type="ECO:0000256" key="1">
    <source>
        <dbReference type="SAM" id="MobiDB-lite"/>
    </source>
</evidence>
<dbReference type="EMBL" id="CM004480">
    <property type="protein sequence ID" value="OCT67193.1"/>
    <property type="molecule type" value="Genomic_DNA"/>
</dbReference>
<evidence type="ECO:0000313" key="3">
    <source>
        <dbReference type="Proteomes" id="UP000694892"/>
    </source>
</evidence>
<proteinExistence type="predicted"/>
<reference evidence="3" key="1">
    <citation type="journal article" date="2016" name="Nature">
        <title>Genome evolution in the allotetraploid frog Xenopus laevis.</title>
        <authorList>
            <person name="Session A.M."/>
            <person name="Uno Y."/>
            <person name="Kwon T."/>
            <person name="Chapman J.A."/>
            <person name="Toyoda A."/>
            <person name="Takahashi S."/>
            <person name="Fukui A."/>
            <person name="Hikosaka A."/>
            <person name="Suzuki A."/>
            <person name="Kondo M."/>
            <person name="van Heeringen S.J."/>
            <person name="Quigley I."/>
            <person name="Heinz S."/>
            <person name="Ogino H."/>
            <person name="Ochi H."/>
            <person name="Hellsten U."/>
            <person name="Lyons J.B."/>
            <person name="Simakov O."/>
            <person name="Putnam N."/>
            <person name="Stites J."/>
            <person name="Kuroki Y."/>
            <person name="Tanaka T."/>
            <person name="Michiue T."/>
            <person name="Watanabe M."/>
            <person name="Bogdanovic O."/>
            <person name="Lister R."/>
            <person name="Georgiou G."/>
            <person name="Paranjpe S.S."/>
            <person name="van Kruijsbergen I."/>
            <person name="Shu S."/>
            <person name="Carlson J."/>
            <person name="Kinoshita T."/>
            <person name="Ohta Y."/>
            <person name="Mawaribuchi S."/>
            <person name="Jenkins J."/>
            <person name="Grimwood J."/>
            <person name="Schmutz J."/>
            <person name="Mitros T."/>
            <person name="Mozaffari S.V."/>
            <person name="Suzuki Y."/>
            <person name="Haramoto Y."/>
            <person name="Yamamoto T.S."/>
            <person name="Takagi C."/>
            <person name="Heald R."/>
            <person name="Miller K."/>
            <person name="Haudenschild C."/>
            <person name="Kitzman J."/>
            <person name="Nakayama T."/>
            <person name="Izutsu Y."/>
            <person name="Robert J."/>
            <person name="Fortriede J."/>
            <person name="Burns K."/>
            <person name="Lotay V."/>
            <person name="Karimi K."/>
            <person name="Yasuoka Y."/>
            <person name="Dichmann D.S."/>
            <person name="Flajnik M.F."/>
            <person name="Houston D.W."/>
            <person name="Shendure J."/>
            <person name="DuPasquier L."/>
            <person name="Vize P.D."/>
            <person name="Zorn A.M."/>
            <person name="Ito M."/>
            <person name="Marcotte E.M."/>
            <person name="Wallingford J.B."/>
            <person name="Ito Y."/>
            <person name="Asashima M."/>
            <person name="Ueno N."/>
            <person name="Matsuda Y."/>
            <person name="Veenstra G.J."/>
            <person name="Fujiyama A."/>
            <person name="Harland R.M."/>
            <person name="Taira M."/>
            <person name="Rokhsar D.S."/>
        </authorList>
    </citation>
    <scope>NUCLEOTIDE SEQUENCE [LARGE SCALE GENOMIC DNA]</scope>
    <source>
        <strain evidence="3">J</strain>
    </source>
</reference>
<evidence type="ECO:0000313" key="2">
    <source>
        <dbReference type="EMBL" id="OCT67193.1"/>
    </source>
</evidence>